<keyword evidence="3" id="KW-1185">Reference proteome</keyword>
<dbReference type="InterPro" id="IPR011992">
    <property type="entry name" value="EF-hand-dom_pair"/>
</dbReference>
<dbReference type="AlphaFoldDB" id="A0A2T4HUD2"/>
<protein>
    <recommendedName>
        <fullName evidence="1">EF-hand domain-containing protein</fullName>
    </recommendedName>
</protein>
<dbReference type="EMBL" id="PHHF01000054">
    <property type="protein sequence ID" value="PTD19423.1"/>
    <property type="molecule type" value="Genomic_DNA"/>
</dbReference>
<organism evidence="2 3">
    <name type="scientific">Edaphosphingomonas fennica</name>
    <dbReference type="NCBI Taxonomy" id="114404"/>
    <lineage>
        <taxon>Bacteria</taxon>
        <taxon>Pseudomonadati</taxon>
        <taxon>Pseudomonadota</taxon>
        <taxon>Alphaproteobacteria</taxon>
        <taxon>Sphingomonadales</taxon>
        <taxon>Rhizorhabdaceae</taxon>
        <taxon>Edaphosphingomonas</taxon>
    </lineage>
</organism>
<comment type="caution">
    <text evidence="2">The sequence shown here is derived from an EMBL/GenBank/DDBJ whole genome shotgun (WGS) entry which is preliminary data.</text>
</comment>
<dbReference type="InterPro" id="IPR002048">
    <property type="entry name" value="EF_hand_dom"/>
</dbReference>
<feature type="domain" description="EF-hand" evidence="1">
    <location>
        <begin position="34"/>
        <end position="69"/>
    </location>
</feature>
<gene>
    <name evidence="2" type="ORF">CV103_13280</name>
</gene>
<name>A0A2T4HUD2_9SPHN</name>
<evidence type="ECO:0000313" key="2">
    <source>
        <dbReference type="EMBL" id="PTD19423.1"/>
    </source>
</evidence>
<dbReference type="Pfam" id="PF13202">
    <property type="entry name" value="EF-hand_5"/>
    <property type="match status" value="2"/>
</dbReference>
<dbReference type="GO" id="GO:0005509">
    <property type="term" value="F:calcium ion binding"/>
    <property type="evidence" value="ECO:0007669"/>
    <property type="project" value="InterPro"/>
</dbReference>
<dbReference type="SUPFAM" id="SSF47473">
    <property type="entry name" value="EF-hand"/>
    <property type="match status" value="1"/>
</dbReference>
<evidence type="ECO:0000313" key="3">
    <source>
        <dbReference type="Proteomes" id="UP000241206"/>
    </source>
</evidence>
<sequence length="180" mass="19271">MGEPFRAGLDDPYPVGLWFAKADGDGDGRLTRAEFLADADRFFAVLDADRDGEIIPDEVIRYERDIAPEIRLYARGPGTGMGNRKIKKKDIPAYGAPLGAGRWSLINIPQPVISADEDFNRAITLAEFRSAAQQRFTGLDTANAGALTLAGLPMTPAQAAATNCMPADPAPEAPARGKGR</sequence>
<dbReference type="Gene3D" id="1.10.238.10">
    <property type="entry name" value="EF-hand"/>
    <property type="match status" value="1"/>
</dbReference>
<proteinExistence type="predicted"/>
<dbReference type="PROSITE" id="PS50222">
    <property type="entry name" value="EF_HAND_2"/>
    <property type="match status" value="1"/>
</dbReference>
<accession>A0A2T4HUD2</accession>
<reference evidence="2 3" key="1">
    <citation type="submission" date="2017-11" db="EMBL/GenBank/DDBJ databases">
        <title>Sphingomonas oleivorans sp. nov., isolated from oil-contaminated soil.</title>
        <authorList>
            <person name="Wang L."/>
            <person name="Chen L."/>
        </authorList>
    </citation>
    <scope>NUCLEOTIDE SEQUENCE [LARGE SCALE GENOMIC DNA]</scope>
    <source>
        <strain evidence="2 3">K101</strain>
    </source>
</reference>
<dbReference type="Proteomes" id="UP000241206">
    <property type="component" value="Unassembled WGS sequence"/>
</dbReference>
<evidence type="ECO:0000259" key="1">
    <source>
        <dbReference type="PROSITE" id="PS50222"/>
    </source>
</evidence>